<reference evidence="13" key="1">
    <citation type="journal article" date="2018" name="Nat. Microbiol.">
        <title>Leveraging single-cell genomics to expand the fungal tree of life.</title>
        <authorList>
            <person name="Ahrendt S.R."/>
            <person name="Quandt C.A."/>
            <person name="Ciobanu D."/>
            <person name="Clum A."/>
            <person name="Salamov A."/>
            <person name="Andreopoulos B."/>
            <person name="Cheng J.F."/>
            <person name="Woyke T."/>
            <person name="Pelin A."/>
            <person name="Henrissat B."/>
            <person name="Reynolds N.K."/>
            <person name="Benny G.L."/>
            <person name="Smith M.E."/>
            <person name="James T.Y."/>
            <person name="Grigoriev I.V."/>
        </authorList>
    </citation>
    <scope>NUCLEOTIDE SEQUENCE [LARGE SCALE GENOMIC DNA]</scope>
</reference>
<evidence type="ECO:0000256" key="10">
    <source>
        <dbReference type="SAM" id="Coils"/>
    </source>
</evidence>
<proteinExistence type="inferred from homology"/>
<organism evidence="12 13">
    <name type="scientific">Piptocephalis cylindrospora</name>
    <dbReference type="NCBI Taxonomy" id="1907219"/>
    <lineage>
        <taxon>Eukaryota</taxon>
        <taxon>Fungi</taxon>
        <taxon>Fungi incertae sedis</taxon>
        <taxon>Zoopagomycota</taxon>
        <taxon>Zoopagomycotina</taxon>
        <taxon>Zoopagomycetes</taxon>
        <taxon>Zoopagales</taxon>
        <taxon>Piptocephalidaceae</taxon>
        <taxon>Piptocephalis</taxon>
    </lineage>
</organism>
<keyword evidence="13" id="KW-1185">Reference proteome</keyword>
<keyword evidence="9 11" id="KW-0472">Membrane</keyword>
<evidence type="ECO:0008006" key="14">
    <source>
        <dbReference type="Google" id="ProtNLM"/>
    </source>
</evidence>
<comment type="similarity">
    <text evidence="3">Belongs to the CCDC90 family.</text>
</comment>
<dbReference type="PANTHER" id="PTHR14360:SF1">
    <property type="entry name" value="PROTEIN FMP32, MITOCHONDRIAL"/>
    <property type="match status" value="1"/>
</dbReference>
<accession>A0A4P9Y5Z0</accession>
<dbReference type="Proteomes" id="UP000267251">
    <property type="component" value="Unassembled WGS sequence"/>
</dbReference>
<dbReference type="Pfam" id="PF07798">
    <property type="entry name" value="CCDC90-like"/>
    <property type="match status" value="1"/>
</dbReference>
<evidence type="ECO:0000313" key="12">
    <source>
        <dbReference type="EMBL" id="RKP14182.1"/>
    </source>
</evidence>
<evidence type="ECO:0000256" key="8">
    <source>
        <dbReference type="ARBA" id="ARBA00023128"/>
    </source>
</evidence>
<dbReference type="FunFam" id="1.20.5.340:FF:000018">
    <property type="entry name" value="Mitochondrial protein FMP32"/>
    <property type="match status" value="1"/>
</dbReference>
<evidence type="ECO:0000256" key="6">
    <source>
        <dbReference type="ARBA" id="ARBA00022989"/>
    </source>
</evidence>
<sequence length="209" mass="24266">MLSPTTRHVLSRIPQRFTRLQRYSAPSSQKPQHFDTYRLVKALEREGFDQKQSEAIMRCLSAVVNESIGQLTEEMVTKGEQERSAYTYKVDFAQLKSEIQMLERNDFSLVRQDTERLEGEIEKLKQKLREEITRTQSGVRLDMNLDKGRIRDEAGAQDVRINEAAIKVETEIGRLRTQMETIKFQILQYMIGTITGTGALILAYLRMFK</sequence>
<dbReference type="Gene3D" id="1.20.5.340">
    <property type="match status" value="1"/>
</dbReference>
<keyword evidence="8" id="KW-0496">Mitochondrion</keyword>
<keyword evidence="4 11" id="KW-0812">Transmembrane</keyword>
<keyword evidence="7 10" id="KW-0175">Coiled coil</keyword>
<evidence type="ECO:0000256" key="5">
    <source>
        <dbReference type="ARBA" id="ARBA00022946"/>
    </source>
</evidence>
<name>A0A4P9Y5Z0_9FUNG</name>
<evidence type="ECO:0000256" key="4">
    <source>
        <dbReference type="ARBA" id="ARBA00022692"/>
    </source>
</evidence>
<dbReference type="InterPro" id="IPR024461">
    <property type="entry name" value="CCDC90-like"/>
</dbReference>
<dbReference type="GO" id="GO:0005739">
    <property type="term" value="C:mitochondrion"/>
    <property type="evidence" value="ECO:0007669"/>
    <property type="project" value="UniProtKB-SubCell"/>
</dbReference>
<dbReference type="GO" id="GO:0033617">
    <property type="term" value="P:mitochondrial respiratory chain complex IV assembly"/>
    <property type="evidence" value="ECO:0007669"/>
    <property type="project" value="TreeGrafter"/>
</dbReference>
<dbReference type="OrthoDB" id="889336at2759"/>
<evidence type="ECO:0000256" key="3">
    <source>
        <dbReference type="ARBA" id="ARBA00007224"/>
    </source>
</evidence>
<evidence type="ECO:0000256" key="1">
    <source>
        <dbReference type="ARBA" id="ARBA00004167"/>
    </source>
</evidence>
<dbReference type="PANTHER" id="PTHR14360">
    <property type="entry name" value="PROTEIN FMP32, MITOCHONDRIAL"/>
    <property type="match status" value="1"/>
</dbReference>
<evidence type="ECO:0000256" key="11">
    <source>
        <dbReference type="SAM" id="Phobius"/>
    </source>
</evidence>
<comment type="subcellular location">
    <subcellularLocation>
        <location evidence="1">Membrane</location>
        <topology evidence="1">Single-pass membrane protein</topology>
    </subcellularLocation>
    <subcellularLocation>
        <location evidence="2">Mitochondrion</location>
    </subcellularLocation>
</comment>
<evidence type="ECO:0000256" key="7">
    <source>
        <dbReference type="ARBA" id="ARBA00023054"/>
    </source>
</evidence>
<evidence type="ECO:0000256" key="9">
    <source>
        <dbReference type="ARBA" id="ARBA00023136"/>
    </source>
</evidence>
<dbReference type="AlphaFoldDB" id="A0A4P9Y5Z0"/>
<evidence type="ECO:0000313" key="13">
    <source>
        <dbReference type="Proteomes" id="UP000267251"/>
    </source>
</evidence>
<evidence type="ECO:0000256" key="2">
    <source>
        <dbReference type="ARBA" id="ARBA00004173"/>
    </source>
</evidence>
<dbReference type="EMBL" id="KZ987872">
    <property type="protein sequence ID" value="RKP14182.1"/>
    <property type="molecule type" value="Genomic_DNA"/>
</dbReference>
<gene>
    <name evidence="12" type="ORF">BJ684DRAFT_19390</name>
</gene>
<keyword evidence="6 11" id="KW-1133">Transmembrane helix</keyword>
<dbReference type="GO" id="GO:0016020">
    <property type="term" value="C:membrane"/>
    <property type="evidence" value="ECO:0007669"/>
    <property type="project" value="UniProtKB-SubCell"/>
</dbReference>
<feature type="transmembrane region" description="Helical" evidence="11">
    <location>
        <begin position="186"/>
        <end position="205"/>
    </location>
</feature>
<protein>
    <recommendedName>
        <fullName evidence="14">DUF1640-domain-containing protein</fullName>
    </recommendedName>
</protein>
<keyword evidence="5" id="KW-0809">Transit peptide</keyword>
<feature type="coiled-coil region" evidence="10">
    <location>
        <begin position="107"/>
        <end position="134"/>
    </location>
</feature>